<evidence type="ECO:0000313" key="4">
    <source>
        <dbReference type="Proteomes" id="UP000011650"/>
    </source>
</evidence>
<keyword evidence="1" id="KW-0812">Transmembrane</keyword>
<keyword evidence="1" id="KW-0472">Membrane</keyword>
<feature type="domain" description="DUF7260" evidence="2">
    <location>
        <begin position="56"/>
        <end position="307"/>
    </location>
</feature>
<dbReference type="Proteomes" id="UP000011650">
    <property type="component" value="Unassembled WGS sequence"/>
</dbReference>
<protein>
    <recommendedName>
        <fullName evidence="2">DUF7260 domain-containing protein</fullName>
    </recommendedName>
</protein>
<feature type="transmembrane region" description="Helical" evidence="1">
    <location>
        <begin position="39"/>
        <end position="60"/>
    </location>
</feature>
<organism evidence="3 4">
    <name type="scientific">Halorubrum lipolyticum DSM 21995</name>
    <dbReference type="NCBI Taxonomy" id="1227482"/>
    <lineage>
        <taxon>Archaea</taxon>
        <taxon>Methanobacteriati</taxon>
        <taxon>Methanobacteriota</taxon>
        <taxon>Stenosarchaea group</taxon>
        <taxon>Halobacteria</taxon>
        <taxon>Halobacteriales</taxon>
        <taxon>Haloferacaceae</taxon>
        <taxon>Halorubrum</taxon>
    </lineage>
</organism>
<accession>M0NPI4</accession>
<dbReference type="Pfam" id="PF23921">
    <property type="entry name" value="DUF7260"/>
    <property type="match status" value="1"/>
</dbReference>
<evidence type="ECO:0000256" key="1">
    <source>
        <dbReference type="SAM" id="Phobius"/>
    </source>
</evidence>
<comment type="caution">
    <text evidence="3">The sequence shown here is derived from an EMBL/GenBank/DDBJ whole genome shotgun (WGS) entry which is preliminary data.</text>
</comment>
<dbReference type="AlphaFoldDB" id="M0NPI4"/>
<dbReference type="InterPro" id="IPR055684">
    <property type="entry name" value="DUF7260"/>
</dbReference>
<dbReference type="RefSeq" id="WP_008006259.1">
    <property type="nucleotide sequence ID" value="NZ_AOJG01000028.1"/>
</dbReference>
<name>M0NPI4_9EURY</name>
<sequence length="318" mass="34043">MSVRSGATAVFGVRDAESATGDCGGLACEFAGIATDPSVVTGLVFVGMGVLVACAYVRTASEECRCERRRLLNERDAFDAFADRVAALDTVSAESSTAVAGGASTRLHQSIGARNATDVTLRQVVSIYKETVMSVSHYEAEYDETVTENMAAELGQDTTASLATNGTLFSPAQRALVDRAHEAAAARTSLADAVETELDALSDAETRLTAIDRRRRRLVEHVAEVNGDKTDAALDVWNRLDDLETEIEAVTTERQQSLRELPLRVDRARFDAGGMGFYDYLYGATEGPRHPVLSQAAELAATVREDRDGIASRIADGG</sequence>
<proteinExistence type="predicted"/>
<evidence type="ECO:0000313" key="3">
    <source>
        <dbReference type="EMBL" id="EMA59691.1"/>
    </source>
</evidence>
<dbReference type="OrthoDB" id="206489at2157"/>
<dbReference type="EMBL" id="AOJG01000028">
    <property type="protein sequence ID" value="EMA59691.1"/>
    <property type="molecule type" value="Genomic_DNA"/>
</dbReference>
<keyword evidence="4" id="KW-1185">Reference proteome</keyword>
<dbReference type="PATRIC" id="fig|1227482.3.peg.2062"/>
<evidence type="ECO:0000259" key="2">
    <source>
        <dbReference type="Pfam" id="PF23921"/>
    </source>
</evidence>
<gene>
    <name evidence="3" type="ORF">C469_10226</name>
</gene>
<dbReference type="STRING" id="1227482.C469_10226"/>
<keyword evidence="1" id="KW-1133">Transmembrane helix</keyword>
<reference evidence="3 4" key="1">
    <citation type="journal article" date="2014" name="PLoS Genet.">
        <title>Phylogenetically driven sequencing of extremely halophilic archaea reveals strategies for static and dynamic osmo-response.</title>
        <authorList>
            <person name="Becker E.A."/>
            <person name="Seitzer P.M."/>
            <person name="Tritt A."/>
            <person name="Larsen D."/>
            <person name="Krusor M."/>
            <person name="Yao A.I."/>
            <person name="Wu D."/>
            <person name="Madern D."/>
            <person name="Eisen J.A."/>
            <person name="Darling A.E."/>
            <person name="Facciotti M.T."/>
        </authorList>
    </citation>
    <scope>NUCLEOTIDE SEQUENCE [LARGE SCALE GENOMIC DNA]</scope>
    <source>
        <strain evidence="3 4">DSM 21995</strain>
    </source>
</reference>